<gene>
    <name evidence="1" type="primary">Tf2-8_73</name>
    <name evidence="1" type="ORF">NPIL_597081</name>
</gene>
<accession>A0A8X6TAK7</accession>
<feature type="non-terminal residue" evidence="1">
    <location>
        <position position="1"/>
    </location>
</feature>
<evidence type="ECO:0000313" key="1">
    <source>
        <dbReference type="EMBL" id="GFS94140.1"/>
    </source>
</evidence>
<dbReference type="AlphaFoldDB" id="A0A8X6TAK7"/>
<evidence type="ECO:0000313" key="2">
    <source>
        <dbReference type="Proteomes" id="UP000887013"/>
    </source>
</evidence>
<reference evidence="1" key="1">
    <citation type="submission" date="2020-08" db="EMBL/GenBank/DDBJ databases">
        <title>Multicomponent nature underlies the extraordinary mechanical properties of spider dragline silk.</title>
        <authorList>
            <person name="Kono N."/>
            <person name="Nakamura H."/>
            <person name="Mori M."/>
            <person name="Yoshida Y."/>
            <person name="Ohtoshi R."/>
            <person name="Malay A.D."/>
            <person name="Moran D.A.P."/>
            <person name="Tomita M."/>
            <person name="Numata K."/>
            <person name="Arakawa K."/>
        </authorList>
    </citation>
    <scope>NUCLEOTIDE SEQUENCE</scope>
</reference>
<organism evidence="1 2">
    <name type="scientific">Nephila pilipes</name>
    <name type="common">Giant wood spider</name>
    <name type="synonym">Nephila maculata</name>
    <dbReference type="NCBI Taxonomy" id="299642"/>
    <lineage>
        <taxon>Eukaryota</taxon>
        <taxon>Metazoa</taxon>
        <taxon>Ecdysozoa</taxon>
        <taxon>Arthropoda</taxon>
        <taxon>Chelicerata</taxon>
        <taxon>Arachnida</taxon>
        <taxon>Araneae</taxon>
        <taxon>Araneomorphae</taxon>
        <taxon>Entelegynae</taxon>
        <taxon>Araneoidea</taxon>
        <taxon>Nephilidae</taxon>
        <taxon>Nephila</taxon>
    </lineage>
</organism>
<sequence>IIILKSKKNRNLRNRCNCTEVKKESEPARPSNSEIQTYFVVPQKGLHLRDITLGEKTIPALIDTSSSVSLIREAVSMKIVNQQKLSKKYNVPSGIGESHVLTKDSFEHDLVLDKYPYSLTWYVVPTKQLNRSCHRHRRFITSFFKVHRRWYKVAQI</sequence>
<name>A0A8X6TAK7_NEPPI</name>
<protein>
    <submittedName>
        <fullName evidence="1">Transposon Tf2-8 polyprotein</fullName>
    </submittedName>
</protein>
<dbReference type="Proteomes" id="UP000887013">
    <property type="component" value="Unassembled WGS sequence"/>
</dbReference>
<proteinExistence type="predicted"/>
<keyword evidence="2" id="KW-1185">Reference proteome</keyword>
<dbReference type="EMBL" id="BMAW01100288">
    <property type="protein sequence ID" value="GFS94140.1"/>
    <property type="molecule type" value="Genomic_DNA"/>
</dbReference>
<comment type="caution">
    <text evidence="1">The sequence shown here is derived from an EMBL/GenBank/DDBJ whole genome shotgun (WGS) entry which is preliminary data.</text>
</comment>